<dbReference type="Proteomes" id="UP001322138">
    <property type="component" value="Unassembled WGS sequence"/>
</dbReference>
<organism evidence="1 2">
    <name type="scientific">Podospora bellae-mahoneyi</name>
    <dbReference type="NCBI Taxonomy" id="2093777"/>
    <lineage>
        <taxon>Eukaryota</taxon>
        <taxon>Fungi</taxon>
        <taxon>Dikarya</taxon>
        <taxon>Ascomycota</taxon>
        <taxon>Pezizomycotina</taxon>
        <taxon>Sordariomycetes</taxon>
        <taxon>Sordariomycetidae</taxon>
        <taxon>Sordariales</taxon>
        <taxon>Podosporaceae</taxon>
        <taxon>Podospora</taxon>
    </lineage>
</organism>
<reference evidence="1 2" key="1">
    <citation type="journal article" date="2023" name="bioRxiv">
        <title>High-quality genome assemblies of four members of thePodospora anserinaspecies complex.</title>
        <authorList>
            <person name="Ament-Velasquez S.L."/>
            <person name="Vogan A.A."/>
            <person name="Wallerman O."/>
            <person name="Hartmann F."/>
            <person name="Gautier V."/>
            <person name="Silar P."/>
            <person name="Giraud T."/>
            <person name="Johannesson H."/>
        </authorList>
    </citation>
    <scope>NUCLEOTIDE SEQUENCE [LARGE SCALE GENOMIC DNA]</scope>
    <source>
        <strain evidence="1 2">CBS 112042</strain>
    </source>
</reference>
<dbReference type="EMBL" id="JAFFGZ010000007">
    <property type="protein sequence ID" value="KAK4641965.1"/>
    <property type="molecule type" value="Genomic_DNA"/>
</dbReference>
<evidence type="ECO:0000313" key="1">
    <source>
        <dbReference type="EMBL" id="KAK4641965.1"/>
    </source>
</evidence>
<gene>
    <name evidence="1" type="ORF">QC761_0079620</name>
</gene>
<sequence>MLKHPQPAPVQPNTKFVAGFMAAIGIRGMNKLTTASTKHMMANSQNAHGQFPRTANKLEKIAPMTNPSGADAPNRQSTIFFLIPG</sequence>
<proteinExistence type="predicted"/>
<evidence type="ECO:0000313" key="2">
    <source>
        <dbReference type="Proteomes" id="UP001322138"/>
    </source>
</evidence>
<protein>
    <submittedName>
        <fullName evidence="1">Uncharacterized protein</fullName>
    </submittedName>
</protein>
<dbReference type="RefSeq" id="XP_062730941.1">
    <property type="nucleotide sequence ID" value="XM_062872827.1"/>
</dbReference>
<accession>A0ABR0FFV3</accession>
<dbReference type="GeneID" id="87892133"/>
<name>A0ABR0FFV3_9PEZI</name>
<keyword evidence="2" id="KW-1185">Reference proteome</keyword>
<comment type="caution">
    <text evidence="1">The sequence shown here is derived from an EMBL/GenBank/DDBJ whole genome shotgun (WGS) entry which is preliminary data.</text>
</comment>